<dbReference type="Pfam" id="PF04669">
    <property type="entry name" value="PBDC1"/>
    <property type="match status" value="1"/>
</dbReference>
<dbReference type="OrthoDB" id="10248897at2759"/>
<feature type="domain" description="Polysaccharide biosynthesis" evidence="1">
    <location>
        <begin position="21"/>
        <end position="145"/>
    </location>
</feature>
<dbReference type="Proteomes" id="UP000682733">
    <property type="component" value="Unassembled WGS sequence"/>
</dbReference>
<dbReference type="InterPro" id="IPR021148">
    <property type="entry name" value="Polysacc_synth_dom"/>
</dbReference>
<protein>
    <recommendedName>
        <fullName evidence="1">Polysaccharide biosynthesis domain-containing protein</fullName>
    </recommendedName>
</protein>
<accession>A0A814QYX2</accession>
<dbReference type="EMBL" id="CAJOBA010000078">
    <property type="protein sequence ID" value="CAF3501731.1"/>
    <property type="molecule type" value="Genomic_DNA"/>
</dbReference>
<dbReference type="PANTHER" id="PTHR13410">
    <property type="entry name" value="PROTEIN PBDC1"/>
    <property type="match status" value="1"/>
</dbReference>
<proteinExistence type="predicted"/>
<dbReference type="GO" id="GO:0005737">
    <property type="term" value="C:cytoplasm"/>
    <property type="evidence" value="ECO:0007669"/>
    <property type="project" value="TreeGrafter"/>
</dbReference>
<dbReference type="EMBL" id="CAJNOK010000078">
    <property type="protein sequence ID" value="CAF0727545.1"/>
    <property type="molecule type" value="Genomic_DNA"/>
</dbReference>
<dbReference type="InterPro" id="IPR008476">
    <property type="entry name" value="PBDC1_metazoa/fungi"/>
</dbReference>
<reference evidence="3" key="1">
    <citation type="submission" date="2021-02" db="EMBL/GenBank/DDBJ databases">
        <authorList>
            <person name="Nowell W R."/>
        </authorList>
    </citation>
    <scope>NUCLEOTIDE SEQUENCE</scope>
</reference>
<evidence type="ECO:0000313" key="3">
    <source>
        <dbReference type="EMBL" id="CAF1126463.1"/>
    </source>
</evidence>
<keyword evidence="6" id="KW-1185">Reference proteome</keyword>
<evidence type="ECO:0000313" key="5">
    <source>
        <dbReference type="EMBL" id="CAF3890010.1"/>
    </source>
</evidence>
<name>A0A814QYX2_9BILA</name>
<sequence length="157" mass="18464">MEAAAQALSLSAENYVNDPVIEQQWAIKAFQHSEIYFNLLCAIADPKSLRLTPNDDKIYGRFREMFPDFNVDVLDENTLKTEQAKQKWREFCEQFRDFVEDYNFGTLVRTRADGEYSEENTILLVRIQFYAIEIARNREGYNSRVRHLYGTKKESVS</sequence>
<dbReference type="Proteomes" id="UP000663829">
    <property type="component" value="Unassembled WGS sequence"/>
</dbReference>
<evidence type="ECO:0000313" key="2">
    <source>
        <dbReference type="EMBL" id="CAF0727545.1"/>
    </source>
</evidence>
<evidence type="ECO:0000313" key="4">
    <source>
        <dbReference type="EMBL" id="CAF3501731.1"/>
    </source>
</evidence>
<dbReference type="PANTHER" id="PTHR13410:SF9">
    <property type="entry name" value="PROTEIN PBDC1"/>
    <property type="match status" value="1"/>
</dbReference>
<dbReference type="InterPro" id="IPR023139">
    <property type="entry name" value="PBDC1-like_dom_sf"/>
</dbReference>
<comment type="caution">
    <text evidence="3">The sequence shown here is derived from an EMBL/GenBank/DDBJ whole genome shotgun (WGS) entry which is preliminary data.</text>
</comment>
<organism evidence="3 6">
    <name type="scientific">Didymodactylos carnosus</name>
    <dbReference type="NCBI Taxonomy" id="1234261"/>
    <lineage>
        <taxon>Eukaryota</taxon>
        <taxon>Metazoa</taxon>
        <taxon>Spiralia</taxon>
        <taxon>Gnathifera</taxon>
        <taxon>Rotifera</taxon>
        <taxon>Eurotatoria</taxon>
        <taxon>Bdelloidea</taxon>
        <taxon>Philodinida</taxon>
        <taxon>Philodinidae</taxon>
        <taxon>Didymodactylos</taxon>
    </lineage>
</organism>
<dbReference type="AlphaFoldDB" id="A0A814QYX2"/>
<gene>
    <name evidence="3" type="ORF">GPM918_LOCUS19961</name>
    <name evidence="2" type="ORF">OVA965_LOCUS551</name>
    <name evidence="5" type="ORF">SRO942_LOCUS19958</name>
    <name evidence="4" type="ORF">TMI583_LOCUS551</name>
</gene>
<dbReference type="Gene3D" id="1.10.3560.10">
    <property type="entry name" value="yst0336 like domain"/>
    <property type="match status" value="1"/>
</dbReference>
<evidence type="ECO:0000259" key="1">
    <source>
        <dbReference type="Pfam" id="PF04669"/>
    </source>
</evidence>
<dbReference type="EMBL" id="CAJNOQ010006182">
    <property type="protein sequence ID" value="CAF1126463.1"/>
    <property type="molecule type" value="Genomic_DNA"/>
</dbReference>
<dbReference type="Proteomes" id="UP000677228">
    <property type="component" value="Unassembled WGS sequence"/>
</dbReference>
<evidence type="ECO:0000313" key="6">
    <source>
        <dbReference type="Proteomes" id="UP000663829"/>
    </source>
</evidence>
<dbReference type="EMBL" id="CAJOBC010006182">
    <property type="protein sequence ID" value="CAF3890010.1"/>
    <property type="molecule type" value="Genomic_DNA"/>
</dbReference>
<dbReference type="Proteomes" id="UP000681722">
    <property type="component" value="Unassembled WGS sequence"/>
</dbReference>